<evidence type="ECO:0000256" key="4">
    <source>
        <dbReference type="SAM" id="MobiDB-lite"/>
    </source>
</evidence>
<dbReference type="GO" id="GO:0006406">
    <property type="term" value="P:mRNA export from nucleus"/>
    <property type="evidence" value="ECO:0000318"/>
    <property type="project" value="GO_Central"/>
</dbReference>
<protein>
    <recommendedName>
        <fullName evidence="7">THO complex subunit 5B</fullName>
    </recommendedName>
</protein>
<sequence>MEMGMGMEEGEVEGKSMYEVMEETRKSMEEAVAKMLFSKKERSKADLSPLLTQVSLLFLNLRQVNRSILLEEDRVKVETESAKAPVDFTTLQLHNLLYERNHYVKAIKACKDFKSKYPDIELVPEEEFHRNAPEEIKGSALSQDAPQDLMLKRLNFELFQRKQLCRQREELEQRKRTLQETIANRKKFLSSLPSHLKSLKKASLPVQQQLGILHTKKMKQHQSAELLPPPLYVIYSQLFAHKEAFGENIDVEITGSVKDAQAFAQQLANKDVGLHANVEDSKLEGDAPEEEDDGQRRRKWPKKARAKEDMDLTGVYHSHPLNVILHVYDDEFIDAKPVKLVSVRFEYLLKLNVVCVGVEGSQEGPGKNLLCNLFPDDTGNELPHQTAKIFVGDDVAFDEKKTMSCPYKWAQHLAGFDFLPEVSPFLTNSYTSICDAPRTAAIQSGLSMYRHQHRVMTVVQRIRARMKAQLVLSEQLDLLAQHKWPPLTYEDVPWALHSPLCALSSWLPVDLTPEGDSSVSTVGGEQLLESLETENDGKSGTLKEELESTREDGELPLLIIQGSTLSNEIKLPIHKVSNLEHSQDLNFISKSNMPSKGKPQTPRKLGALEEYSEVILEDETDEDMPAYDSETEDASGVGCHKKDKKSWKDSATREFILVLSYQMNSDEKKVNLEARVKISMEYPLRPPYFTLRLFTGDFRGRPPDVTQDVFIACDKSEWYNELRAMEAEVNLHILKLLPRDHDDCILAHQVKCLAMLFDFQMGQASSLPEARKATSLIDVGLCKPVGGKIIARSFRGRDRRRMISWKNRECVIGYPY</sequence>
<dbReference type="OrthoDB" id="20582at2759"/>
<proteinExistence type="inferred from homology"/>
<dbReference type="Pfam" id="PF09766">
    <property type="entry name" value="FmiP_Thoc5"/>
    <property type="match status" value="1"/>
</dbReference>
<dbReference type="Gramene" id="ERN04639">
    <property type="protein sequence ID" value="ERN04639"/>
    <property type="gene ID" value="AMTR_s00076p00023200"/>
</dbReference>
<evidence type="ECO:0008006" key="7">
    <source>
        <dbReference type="Google" id="ProtNLM"/>
    </source>
</evidence>
<dbReference type="GO" id="GO:0003729">
    <property type="term" value="F:mRNA binding"/>
    <property type="evidence" value="ECO:0000318"/>
    <property type="project" value="GO_Central"/>
</dbReference>
<feature type="region of interest" description="Disordered" evidence="4">
    <location>
        <begin position="278"/>
        <end position="305"/>
    </location>
</feature>
<evidence type="ECO:0000256" key="2">
    <source>
        <dbReference type="ARBA" id="ARBA00008044"/>
    </source>
</evidence>
<feature type="compositionally biased region" description="Basic residues" evidence="4">
    <location>
        <begin position="296"/>
        <end position="305"/>
    </location>
</feature>
<dbReference type="HOGENOM" id="CLU_019074_0_0_1"/>
<keyword evidence="3" id="KW-0539">Nucleus</keyword>
<reference evidence="6" key="1">
    <citation type="journal article" date="2013" name="Science">
        <title>The Amborella genome and the evolution of flowering plants.</title>
        <authorList>
            <consortium name="Amborella Genome Project"/>
        </authorList>
    </citation>
    <scope>NUCLEOTIDE SEQUENCE [LARGE SCALE GENOMIC DNA]</scope>
</reference>
<dbReference type="OMA" id="KDMECTP"/>
<evidence type="ECO:0000256" key="1">
    <source>
        <dbReference type="ARBA" id="ARBA00004123"/>
    </source>
</evidence>
<evidence type="ECO:0000313" key="6">
    <source>
        <dbReference type="Proteomes" id="UP000017836"/>
    </source>
</evidence>
<organism evidence="5 6">
    <name type="scientific">Amborella trichopoda</name>
    <dbReference type="NCBI Taxonomy" id="13333"/>
    <lineage>
        <taxon>Eukaryota</taxon>
        <taxon>Viridiplantae</taxon>
        <taxon>Streptophyta</taxon>
        <taxon>Embryophyta</taxon>
        <taxon>Tracheophyta</taxon>
        <taxon>Spermatophyta</taxon>
        <taxon>Magnoliopsida</taxon>
        <taxon>Amborellales</taxon>
        <taxon>Amborellaceae</taxon>
        <taxon>Amborella</taxon>
    </lineage>
</organism>
<evidence type="ECO:0000256" key="3">
    <source>
        <dbReference type="ARBA" id="ARBA00023242"/>
    </source>
</evidence>
<dbReference type="InterPro" id="IPR019163">
    <property type="entry name" value="THO_Thoc5"/>
</dbReference>
<accession>W1PAD1</accession>
<gene>
    <name evidence="5" type="ORF">AMTR_s00076p00023200</name>
</gene>
<evidence type="ECO:0000313" key="5">
    <source>
        <dbReference type="EMBL" id="ERN04639.1"/>
    </source>
</evidence>
<dbReference type="EMBL" id="KI394182">
    <property type="protein sequence ID" value="ERN04639.1"/>
    <property type="molecule type" value="Genomic_DNA"/>
</dbReference>
<dbReference type="AlphaFoldDB" id="W1PAD1"/>
<dbReference type="PANTHER" id="PTHR13375">
    <property type="entry name" value="FMS INTERACTING PROTEIN"/>
    <property type="match status" value="1"/>
</dbReference>
<dbReference type="eggNOG" id="KOG2216">
    <property type="taxonomic scope" value="Eukaryota"/>
</dbReference>
<dbReference type="PANTHER" id="PTHR13375:SF3">
    <property type="entry name" value="THO COMPLEX SUBUNIT 5 HOMOLOG"/>
    <property type="match status" value="1"/>
</dbReference>
<comment type="similarity">
    <text evidence="2">Belongs to the THOC5 family.</text>
</comment>
<dbReference type="STRING" id="13333.W1PAD1"/>
<dbReference type="GO" id="GO:0000445">
    <property type="term" value="C:THO complex part of transcription export complex"/>
    <property type="evidence" value="ECO:0000318"/>
    <property type="project" value="GO_Central"/>
</dbReference>
<name>W1PAD1_AMBTC</name>
<dbReference type="Proteomes" id="UP000017836">
    <property type="component" value="Unassembled WGS sequence"/>
</dbReference>
<keyword evidence="6" id="KW-1185">Reference proteome</keyword>
<dbReference type="KEGG" id="atr:18432806"/>
<comment type="subcellular location">
    <subcellularLocation>
        <location evidence="1">Nucleus</location>
    </subcellularLocation>
</comment>